<protein>
    <submittedName>
        <fullName evidence="2">Uncharacterized protein</fullName>
    </submittedName>
</protein>
<dbReference type="Proteomes" id="UP000216339">
    <property type="component" value="Unassembled WGS sequence"/>
</dbReference>
<evidence type="ECO:0000256" key="1">
    <source>
        <dbReference type="SAM" id="MobiDB-lite"/>
    </source>
</evidence>
<gene>
    <name evidence="2" type="ORF">BSZ37_18555</name>
</gene>
<sequence>MFRTPVPRSSFLDSPLRVSSHENRRLAHGSPTGLSHLGRAPRSTRSRHGASPRLRGRVPHVGGPLA</sequence>
<name>A0A271J445_9BACT</name>
<feature type="region of interest" description="Disordered" evidence="1">
    <location>
        <begin position="1"/>
        <end position="66"/>
    </location>
</feature>
<dbReference type="AlphaFoldDB" id="A0A271J445"/>
<keyword evidence="3" id="KW-1185">Reference proteome</keyword>
<evidence type="ECO:0000313" key="2">
    <source>
        <dbReference type="EMBL" id="PAP78282.1"/>
    </source>
</evidence>
<organism evidence="2 3">
    <name type="scientific">Rubrivirga marina</name>
    <dbReference type="NCBI Taxonomy" id="1196024"/>
    <lineage>
        <taxon>Bacteria</taxon>
        <taxon>Pseudomonadati</taxon>
        <taxon>Rhodothermota</taxon>
        <taxon>Rhodothermia</taxon>
        <taxon>Rhodothermales</taxon>
        <taxon>Rubricoccaceae</taxon>
        <taxon>Rubrivirga</taxon>
    </lineage>
</organism>
<comment type="caution">
    <text evidence="2">The sequence shown here is derived from an EMBL/GenBank/DDBJ whole genome shotgun (WGS) entry which is preliminary data.</text>
</comment>
<evidence type="ECO:0000313" key="3">
    <source>
        <dbReference type="Proteomes" id="UP000216339"/>
    </source>
</evidence>
<feature type="compositionally biased region" description="Basic residues" evidence="1">
    <location>
        <begin position="42"/>
        <end position="58"/>
    </location>
</feature>
<reference evidence="2 3" key="1">
    <citation type="submission" date="2016-11" db="EMBL/GenBank/DDBJ databases">
        <title>Study of marine rhodopsin-containing bacteria.</title>
        <authorList>
            <person name="Yoshizawa S."/>
            <person name="Kumagai Y."/>
            <person name="Kogure K."/>
        </authorList>
    </citation>
    <scope>NUCLEOTIDE SEQUENCE [LARGE SCALE GENOMIC DNA]</scope>
    <source>
        <strain evidence="2 3">SAORIC-28</strain>
    </source>
</reference>
<dbReference type="EMBL" id="MQWD01000001">
    <property type="protein sequence ID" value="PAP78282.1"/>
    <property type="molecule type" value="Genomic_DNA"/>
</dbReference>
<proteinExistence type="predicted"/>
<accession>A0A271J445</accession>